<evidence type="ECO:0000256" key="10">
    <source>
        <dbReference type="SAM" id="Phobius"/>
    </source>
</evidence>
<comment type="similarity">
    <text evidence="2">Belongs to the G-protein coupled receptor 1 family.</text>
</comment>
<evidence type="ECO:0000313" key="12">
    <source>
        <dbReference type="Proteomes" id="UP001652628"/>
    </source>
</evidence>
<evidence type="ECO:0000259" key="11">
    <source>
        <dbReference type="PROSITE" id="PS50262"/>
    </source>
</evidence>
<accession>A0AB39Z5I0</accession>
<dbReference type="InterPro" id="IPR000276">
    <property type="entry name" value="GPCR_Rhodpsn"/>
</dbReference>
<evidence type="ECO:0000256" key="3">
    <source>
        <dbReference type="ARBA" id="ARBA00022692"/>
    </source>
</evidence>
<dbReference type="AlphaFoldDB" id="A0AB39Z5I0"/>
<evidence type="ECO:0000256" key="2">
    <source>
        <dbReference type="ARBA" id="ARBA00010663"/>
    </source>
</evidence>
<dbReference type="SMART" id="SM01381">
    <property type="entry name" value="7TM_GPCR_Srsx"/>
    <property type="match status" value="1"/>
</dbReference>
<dbReference type="RefSeq" id="XP_016928738.2">
    <property type="nucleotide sequence ID" value="XM_017073249.4"/>
</dbReference>
<dbReference type="PANTHER" id="PTHR24235">
    <property type="entry name" value="NEUROPEPTIDE Y RECEPTOR"/>
    <property type="match status" value="1"/>
</dbReference>
<evidence type="ECO:0000256" key="8">
    <source>
        <dbReference type="ARBA" id="ARBA00023224"/>
    </source>
</evidence>
<feature type="domain" description="G-protein coupled receptors family 1 profile" evidence="11">
    <location>
        <begin position="48"/>
        <end position="303"/>
    </location>
</feature>
<dbReference type="GO" id="GO:0016020">
    <property type="term" value="C:membrane"/>
    <property type="evidence" value="ECO:0007669"/>
    <property type="project" value="UniProtKB-SubCell"/>
</dbReference>
<evidence type="ECO:0000256" key="4">
    <source>
        <dbReference type="ARBA" id="ARBA00022989"/>
    </source>
</evidence>
<organism evidence="12 13">
    <name type="scientific">Drosophila suzukii</name>
    <name type="common">Spotted-wing drosophila fruit fly</name>
    <dbReference type="NCBI Taxonomy" id="28584"/>
    <lineage>
        <taxon>Eukaryota</taxon>
        <taxon>Metazoa</taxon>
        <taxon>Ecdysozoa</taxon>
        <taxon>Arthropoda</taxon>
        <taxon>Hexapoda</taxon>
        <taxon>Insecta</taxon>
        <taxon>Pterygota</taxon>
        <taxon>Neoptera</taxon>
        <taxon>Endopterygota</taxon>
        <taxon>Diptera</taxon>
        <taxon>Brachycera</taxon>
        <taxon>Muscomorpha</taxon>
        <taxon>Ephydroidea</taxon>
        <taxon>Drosophilidae</taxon>
        <taxon>Drosophila</taxon>
        <taxon>Sophophora</taxon>
    </lineage>
</organism>
<evidence type="ECO:0000256" key="6">
    <source>
        <dbReference type="ARBA" id="ARBA00023136"/>
    </source>
</evidence>
<keyword evidence="5" id="KW-0297">G-protein coupled receptor</keyword>
<evidence type="ECO:0000256" key="1">
    <source>
        <dbReference type="ARBA" id="ARBA00004141"/>
    </source>
</evidence>
<dbReference type="Proteomes" id="UP001652628">
    <property type="component" value="Chromosome 2R"/>
</dbReference>
<keyword evidence="4 10" id="KW-1133">Transmembrane helix</keyword>
<dbReference type="SUPFAM" id="SSF81321">
    <property type="entry name" value="Family A G protein-coupled receptor-like"/>
    <property type="match status" value="1"/>
</dbReference>
<sequence>MTTLSSSNEFDFSKWDFPAERIWLHKSNGEITWKICTFVPLIAFGLYGNFTMVYLIAANRSLRSPTNLIIANMAVADLLTLAICPAMFMLNDFYQNYQLGYVGCKMEGFLVVVFLITAVLNLSVVSYDRLTAIVLPMETRLTVRGVQIVVVCTWILGILFASPLALYRAYRVRIWKNFTERYCKENTSILPKYWYVLITILVWLPLGIMLICYIAIFYKLDRYEKRVLSRENPLTVSYKRSVAKTLFIVVVVFAALRLPFTILVVLREKYFGEDVSVSSGMQLFWYISQYLMFLNAAVNPLIYGFNNENFRRAYYQISWVRRWREAAKMRKLSGTSKHCCYCDFMKRGKPKTDEPQQSGNVERDMSKTLSTEEPTAKSTERIRDDPADLLATEIEADGFI</sequence>
<dbReference type="PANTHER" id="PTHR24235:SF12">
    <property type="entry name" value="G-PROTEIN COUPLED RECEPTORS FAMILY 1 PROFILE DOMAIN-CONTAINING PROTEIN"/>
    <property type="match status" value="1"/>
</dbReference>
<keyword evidence="7 13" id="KW-0675">Receptor</keyword>
<feature type="transmembrane region" description="Helical" evidence="10">
    <location>
        <begin position="68"/>
        <end position="88"/>
    </location>
</feature>
<dbReference type="Gene3D" id="1.20.1070.10">
    <property type="entry name" value="Rhodopsin 7-helix transmembrane proteins"/>
    <property type="match status" value="1"/>
</dbReference>
<dbReference type="InterPro" id="IPR017452">
    <property type="entry name" value="GPCR_Rhodpsn_7TM"/>
</dbReference>
<name>A0AB39Z5I0_DROSZ</name>
<dbReference type="GeneID" id="108009145"/>
<dbReference type="PROSITE" id="PS50262">
    <property type="entry name" value="G_PROTEIN_RECEP_F1_2"/>
    <property type="match status" value="1"/>
</dbReference>
<keyword evidence="3 10" id="KW-0812">Transmembrane</keyword>
<comment type="subcellular location">
    <subcellularLocation>
        <location evidence="1">Membrane</location>
        <topology evidence="1">Multi-pass membrane protein</topology>
    </subcellularLocation>
</comment>
<proteinExistence type="inferred from homology"/>
<protein>
    <submittedName>
        <fullName evidence="13">Neuropeptide FF receptor 2</fullName>
    </submittedName>
</protein>
<gene>
    <name evidence="13" type="primary">LOC108009145</name>
</gene>
<dbReference type="GO" id="GO:0004930">
    <property type="term" value="F:G protein-coupled receptor activity"/>
    <property type="evidence" value="ECO:0007669"/>
    <property type="project" value="UniProtKB-KW"/>
</dbReference>
<evidence type="ECO:0000256" key="5">
    <source>
        <dbReference type="ARBA" id="ARBA00023040"/>
    </source>
</evidence>
<feature type="transmembrane region" description="Helical" evidence="10">
    <location>
        <begin position="148"/>
        <end position="170"/>
    </location>
</feature>
<evidence type="ECO:0000256" key="7">
    <source>
        <dbReference type="ARBA" id="ARBA00023170"/>
    </source>
</evidence>
<feature type="transmembrane region" description="Helical" evidence="10">
    <location>
        <begin position="194"/>
        <end position="220"/>
    </location>
</feature>
<feature type="transmembrane region" description="Helical" evidence="10">
    <location>
        <begin position="31"/>
        <end position="56"/>
    </location>
</feature>
<feature type="compositionally biased region" description="Basic and acidic residues" evidence="9">
    <location>
        <begin position="374"/>
        <end position="386"/>
    </location>
</feature>
<feature type="region of interest" description="Disordered" evidence="9">
    <location>
        <begin position="350"/>
        <end position="388"/>
    </location>
</feature>
<evidence type="ECO:0000313" key="13">
    <source>
        <dbReference type="RefSeq" id="XP_016928738.2"/>
    </source>
</evidence>
<keyword evidence="8" id="KW-0807">Transducer</keyword>
<evidence type="ECO:0000256" key="9">
    <source>
        <dbReference type="SAM" id="MobiDB-lite"/>
    </source>
</evidence>
<keyword evidence="6 10" id="KW-0472">Membrane</keyword>
<feature type="transmembrane region" description="Helical" evidence="10">
    <location>
        <begin position="241"/>
        <end position="263"/>
    </location>
</feature>
<reference evidence="13" key="1">
    <citation type="submission" date="2025-08" db="UniProtKB">
        <authorList>
            <consortium name="RefSeq"/>
        </authorList>
    </citation>
    <scope>IDENTIFICATION</scope>
</reference>
<feature type="transmembrane region" description="Helical" evidence="10">
    <location>
        <begin position="283"/>
        <end position="305"/>
    </location>
</feature>
<dbReference type="Pfam" id="PF00001">
    <property type="entry name" value="7tm_1"/>
    <property type="match status" value="1"/>
</dbReference>
<feature type="transmembrane region" description="Helical" evidence="10">
    <location>
        <begin position="108"/>
        <end position="127"/>
    </location>
</feature>
<dbReference type="PRINTS" id="PR00237">
    <property type="entry name" value="GPCRRHODOPSN"/>
</dbReference>
<keyword evidence="12" id="KW-1185">Reference proteome</keyword>
<dbReference type="CDD" id="cd15000">
    <property type="entry name" value="7tmA_BNGR-A34-like"/>
    <property type="match status" value="1"/>
</dbReference>